<keyword evidence="5" id="KW-0777">Teichoic acid biosynthesis</keyword>
<keyword evidence="6" id="KW-0472">Membrane</keyword>
<reference evidence="8" key="2">
    <citation type="submission" date="2020-09" db="EMBL/GenBank/DDBJ databases">
        <authorList>
            <person name="Sun Q."/>
            <person name="Zhou Y."/>
        </authorList>
    </citation>
    <scope>NUCLEOTIDE SEQUENCE</scope>
    <source>
        <strain evidence="8">CGMCC 1.12754</strain>
    </source>
</reference>
<evidence type="ECO:0000256" key="4">
    <source>
        <dbReference type="ARBA" id="ARBA00022679"/>
    </source>
</evidence>
<dbReference type="GO" id="GO:0019350">
    <property type="term" value="P:teichoic acid biosynthetic process"/>
    <property type="evidence" value="ECO:0007669"/>
    <property type="project" value="UniProtKB-KW"/>
</dbReference>
<sequence length="1109" mass="132012">MKLLSLLKKRFKKSNEKLKYKLSIVQTQKTLNITGMFYKENYLGKELWLFERNNGDESFKLDEINPSESFSFSVSLKDLINRVKLEDGTTYDWHVKIRRPYAELSEAKKESKQIMLVEENDVRYAEYFIRLGRFQYTNIDNLNFYYEQENHLINYLTEKGNLSLIVNGEPDAPTRLQIDKVKAGNGKYAIQGKMFTRNSLIKHAEIVLMGRDSSKELVTENLKLDYQEQDVKKKYGLNRYTYRMYIDFNQWGDMLEEEVYDLSFRLTLHDKHEPKYVRIGRPTFRTKLFIKDVNIRYNQDTAVINPYFTFKKSYLSFEVYKFPIDTFNYMKKLMRWAWLIRLVNRNKDVWLVGERVYKAQDTGYAFFKYMRNTYPDKFVYYVVDKQSPESKNVKKYGNVLDFKSKEHIFNTIIAKKVISSHHPDYLYPLRTNKFKNKVKAGKVFLQHGVMGTKNMIANYGKNAPSGFDTDIFMVSSEFEKDMIVNDFGYEPNEVFVTGLSRFDTLFKDDVNIKRQLLIIPTWRDWVSSEDAFFESEYFQRYQNLINSTKLHELAEKYNFQILFCLHPNMQKYSKYFKNPFVRVISQGEVNVQDLIKESMIMITDYSSVGFDFSFLHKPVLYYQFDRGLFIGKHPSHLNLDKDLPGDITASYDQLMDLLEQYADNEFKMKPVMKKRADKFITFRDRRSSERIFQVTDKTSIKRDRFLLDHPKIVLVTNGVLRRFRKSSYYFPMMKLFYKIGSKFIRVDNRMILFESGVGKQFGDSPKNIYDELVKQGLQYQKIWVYNKRYNFTDPNTKRIKRLSPQYYYYLLKSGYWVNNQNFPTYIKKRSETTYLQTWHGTPLKKMLYDIDEVQGRSSDYVERVGEAVKNWDYLISPSEYASKAFRSAFRYDGKILETGYPRNDIFYKNNKHEIKEKINHNFNLFEGKKIILYAPTFRDNQTTNKNKFSFDINMDLHKMKQILGSDHVILLRLHVVVSNKINLDEELEGFVYDASKYPDIQELLVATDILITDYSSVMFDYANTGKPMLFYTYDLEEYRDNIRGFYMDFEKEAPGPLLFNTDEIIDSVENIEKIICNFQDSYKVFQQNYCSLEDGYASSRIVDTLFSKD</sequence>
<evidence type="ECO:0000256" key="1">
    <source>
        <dbReference type="ARBA" id="ARBA00004202"/>
    </source>
</evidence>
<dbReference type="AlphaFoldDB" id="A0A917HB10"/>
<dbReference type="Gene3D" id="3.40.50.11820">
    <property type="match status" value="1"/>
</dbReference>
<evidence type="ECO:0000259" key="7">
    <source>
        <dbReference type="Pfam" id="PF18674"/>
    </source>
</evidence>
<comment type="similarity">
    <text evidence="2">Belongs to the CDP-glycerol glycerophosphotransferase family.</text>
</comment>
<dbReference type="Proteomes" id="UP000622860">
    <property type="component" value="Unassembled WGS sequence"/>
</dbReference>
<feature type="domain" description="TarS C-terminal" evidence="7">
    <location>
        <begin position="175"/>
        <end position="319"/>
    </location>
</feature>
<evidence type="ECO:0000313" key="8">
    <source>
        <dbReference type="EMBL" id="GGG73435.1"/>
    </source>
</evidence>
<dbReference type="GO" id="GO:0047355">
    <property type="term" value="F:CDP-glycerol glycerophosphotransferase activity"/>
    <property type="evidence" value="ECO:0007669"/>
    <property type="project" value="InterPro"/>
</dbReference>
<dbReference type="InterPro" id="IPR043148">
    <property type="entry name" value="TagF_C"/>
</dbReference>
<organism evidence="8 9">
    <name type="scientific">Virgibacillus oceani</name>
    <dbReference type="NCBI Taxonomy" id="1479511"/>
    <lineage>
        <taxon>Bacteria</taxon>
        <taxon>Bacillati</taxon>
        <taxon>Bacillota</taxon>
        <taxon>Bacilli</taxon>
        <taxon>Bacillales</taxon>
        <taxon>Bacillaceae</taxon>
        <taxon>Virgibacillus</taxon>
    </lineage>
</organism>
<dbReference type="Pfam" id="PF04464">
    <property type="entry name" value="Glyphos_transf"/>
    <property type="match status" value="2"/>
</dbReference>
<dbReference type="SUPFAM" id="SSF53756">
    <property type="entry name" value="UDP-Glycosyltransferase/glycogen phosphorylase"/>
    <property type="match status" value="2"/>
</dbReference>
<dbReference type="InterPro" id="IPR041038">
    <property type="entry name" value="TarS_C1"/>
</dbReference>
<keyword evidence="3" id="KW-1003">Cell membrane</keyword>
<dbReference type="InterPro" id="IPR043149">
    <property type="entry name" value="TagF_N"/>
</dbReference>
<name>A0A917HB10_9BACI</name>
<dbReference type="GO" id="GO:0005886">
    <property type="term" value="C:plasma membrane"/>
    <property type="evidence" value="ECO:0007669"/>
    <property type="project" value="UniProtKB-SubCell"/>
</dbReference>
<proteinExistence type="inferred from homology"/>
<dbReference type="InterPro" id="IPR007554">
    <property type="entry name" value="Glycerophosphate_synth"/>
</dbReference>
<gene>
    <name evidence="8" type="ORF">GCM10011398_17370</name>
</gene>
<keyword evidence="4" id="KW-0808">Transferase</keyword>
<comment type="subcellular location">
    <subcellularLocation>
        <location evidence="1">Cell membrane</location>
        <topology evidence="1">Peripheral membrane protein</topology>
    </subcellularLocation>
</comment>
<dbReference type="InterPro" id="IPR051612">
    <property type="entry name" value="Teichoic_Acid_Biosynth"/>
</dbReference>
<evidence type="ECO:0000256" key="6">
    <source>
        <dbReference type="ARBA" id="ARBA00023136"/>
    </source>
</evidence>
<reference evidence="8" key="1">
    <citation type="journal article" date="2014" name="Int. J. Syst. Evol. Microbiol.">
        <title>Complete genome sequence of Corynebacterium casei LMG S-19264T (=DSM 44701T), isolated from a smear-ripened cheese.</title>
        <authorList>
            <consortium name="US DOE Joint Genome Institute (JGI-PGF)"/>
            <person name="Walter F."/>
            <person name="Albersmeier A."/>
            <person name="Kalinowski J."/>
            <person name="Ruckert C."/>
        </authorList>
    </citation>
    <scope>NUCLEOTIDE SEQUENCE</scope>
    <source>
        <strain evidence="8">CGMCC 1.12754</strain>
    </source>
</reference>
<evidence type="ECO:0000256" key="3">
    <source>
        <dbReference type="ARBA" id="ARBA00022475"/>
    </source>
</evidence>
<comment type="caution">
    <text evidence="8">The sequence shown here is derived from an EMBL/GenBank/DDBJ whole genome shotgun (WGS) entry which is preliminary data.</text>
</comment>
<dbReference type="Pfam" id="PF18674">
    <property type="entry name" value="TarS_C1"/>
    <property type="match status" value="1"/>
</dbReference>
<keyword evidence="9" id="KW-1185">Reference proteome</keyword>
<accession>A0A917HB10</accession>
<dbReference type="PANTHER" id="PTHR37316:SF3">
    <property type="entry name" value="TEICHOIC ACID GLYCEROL-PHOSPHATE TRANSFERASE"/>
    <property type="match status" value="1"/>
</dbReference>
<protein>
    <recommendedName>
        <fullName evidence="7">TarS C-terminal domain-containing protein</fullName>
    </recommendedName>
</protein>
<dbReference type="RefSeq" id="WP_188454994.1">
    <property type="nucleotide sequence ID" value="NZ_BMFR01000005.1"/>
</dbReference>
<dbReference type="EMBL" id="BMFR01000005">
    <property type="protein sequence ID" value="GGG73435.1"/>
    <property type="molecule type" value="Genomic_DNA"/>
</dbReference>
<evidence type="ECO:0000256" key="2">
    <source>
        <dbReference type="ARBA" id="ARBA00010488"/>
    </source>
</evidence>
<evidence type="ECO:0000256" key="5">
    <source>
        <dbReference type="ARBA" id="ARBA00022944"/>
    </source>
</evidence>
<dbReference type="Gene3D" id="3.40.50.12580">
    <property type="match status" value="2"/>
</dbReference>
<evidence type="ECO:0000313" key="9">
    <source>
        <dbReference type="Proteomes" id="UP000622860"/>
    </source>
</evidence>
<dbReference type="PANTHER" id="PTHR37316">
    <property type="entry name" value="TEICHOIC ACID GLYCEROL-PHOSPHATE PRIMASE"/>
    <property type="match status" value="1"/>
</dbReference>